<organism evidence="3 4">
    <name type="scientific">Hirsutella rhossiliensis</name>
    <dbReference type="NCBI Taxonomy" id="111463"/>
    <lineage>
        <taxon>Eukaryota</taxon>
        <taxon>Fungi</taxon>
        <taxon>Dikarya</taxon>
        <taxon>Ascomycota</taxon>
        <taxon>Pezizomycotina</taxon>
        <taxon>Sordariomycetes</taxon>
        <taxon>Hypocreomycetidae</taxon>
        <taxon>Hypocreales</taxon>
        <taxon>Ophiocordycipitaceae</taxon>
        <taxon>Hirsutella</taxon>
    </lineage>
</organism>
<feature type="compositionally biased region" description="Low complexity" evidence="2">
    <location>
        <begin position="66"/>
        <end position="82"/>
    </location>
</feature>
<evidence type="ECO:0000313" key="3">
    <source>
        <dbReference type="EMBL" id="KAH0968220.1"/>
    </source>
</evidence>
<reference evidence="3" key="1">
    <citation type="submission" date="2021-09" db="EMBL/GenBank/DDBJ databases">
        <title>A high-quality genome of the endoparasitic fungus Hirsutella rhossiliensis with a comparison of Hirsutella genomes reveals transposable elements contributing to genome size variation.</title>
        <authorList>
            <person name="Lin R."/>
            <person name="Jiao Y."/>
            <person name="Sun X."/>
            <person name="Ling J."/>
            <person name="Xie B."/>
            <person name="Cheng X."/>
        </authorList>
    </citation>
    <scope>NUCLEOTIDE SEQUENCE</scope>
    <source>
        <strain evidence="3">HR02</strain>
    </source>
</reference>
<evidence type="ECO:0000313" key="4">
    <source>
        <dbReference type="Proteomes" id="UP000824596"/>
    </source>
</evidence>
<dbReference type="EMBL" id="JAIZPD010000001">
    <property type="protein sequence ID" value="KAH0968220.1"/>
    <property type="molecule type" value="Genomic_DNA"/>
</dbReference>
<keyword evidence="1" id="KW-0175">Coiled coil</keyword>
<proteinExistence type="predicted"/>
<dbReference type="AlphaFoldDB" id="A0A9P8N771"/>
<protein>
    <submittedName>
        <fullName evidence="3">Cytochrome P450</fullName>
    </submittedName>
</protein>
<feature type="region of interest" description="Disordered" evidence="2">
    <location>
        <begin position="151"/>
        <end position="180"/>
    </location>
</feature>
<feature type="coiled-coil region" evidence="1">
    <location>
        <begin position="261"/>
        <end position="288"/>
    </location>
</feature>
<dbReference type="GeneID" id="68349991"/>
<feature type="compositionally biased region" description="Polar residues" evidence="2">
    <location>
        <begin position="43"/>
        <end position="53"/>
    </location>
</feature>
<evidence type="ECO:0000256" key="2">
    <source>
        <dbReference type="SAM" id="MobiDB-lite"/>
    </source>
</evidence>
<accession>A0A9P8N771</accession>
<comment type="caution">
    <text evidence="3">The sequence shown here is derived from an EMBL/GenBank/DDBJ whole genome shotgun (WGS) entry which is preliminary data.</text>
</comment>
<name>A0A9P8N771_9HYPO</name>
<feature type="compositionally biased region" description="Basic and acidic residues" evidence="2">
    <location>
        <begin position="22"/>
        <end position="33"/>
    </location>
</feature>
<dbReference type="Proteomes" id="UP000824596">
    <property type="component" value="Unassembled WGS sequence"/>
</dbReference>
<evidence type="ECO:0000256" key="1">
    <source>
        <dbReference type="SAM" id="Coils"/>
    </source>
</evidence>
<dbReference type="OrthoDB" id="4448936at2759"/>
<sequence length="350" mass="38610">MVQPGGARGDERQLPAHHRTRPQLDDDVRDRRSVQSCSRSHSRNGSFTHSKSSYSDRADSAHGVYAPSPLGSSPSPSPASSLVLTNPAPSYRPLRRQLSHSTDGDHGDSPASSPTSRHELARRLSQLAHQLSYGDDADEPALGAHFGSLQHAVASGTPSPPSRRSTSLEMPSRSDMGSILGSPVSSMFRSRFSDLSASLHREREAEREHEPPQKVGMTVDQANKVIAEMGKLNDELSAVVSNLKARQEESDHIHGLLVERAERAAQRIMFLQNRITYLEQELEENDDELQHLRICLKAVEIQMPPHPDRELQRCIATFKHDYQALKTKRAGRAGLGSFDSSTANSPTRTR</sequence>
<keyword evidence="4" id="KW-1185">Reference proteome</keyword>
<gene>
    <name evidence="3" type="ORF">HRG_00862</name>
</gene>
<feature type="region of interest" description="Disordered" evidence="2">
    <location>
        <begin position="1"/>
        <end position="119"/>
    </location>
</feature>
<dbReference type="RefSeq" id="XP_044725733.1">
    <property type="nucleotide sequence ID" value="XM_044859333.1"/>
</dbReference>